<feature type="transmembrane region" description="Helical" evidence="1">
    <location>
        <begin position="39"/>
        <end position="62"/>
    </location>
</feature>
<proteinExistence type="predicted"/>
<evidence type="ECO:0008006" key="3">
    <source>
        <dbReference type="Google" id="ProtNLM"/>
    </source>
</evidence>
<name>A0A645CSD0_9ZZZZ</name>
<feature type="transmembrane region" description="Helical" evidence="1">
    <location>
        <begin position="74"/>
        <end position="96"/>
    </location>
</feature>
<reference evidence="2" key="1">
    <citation type="submission" date="2019-08" db="EMBL/GenBank/DDBJ databases">
        <authorList>
            <person name="Kucharzyk K."/>
            <person name="Murdoch R.W."/>
            <person name="Higgins S."/>
            <person name="Loffler F."/>
        </authorList>
    </citation>
    <scope>NUCLEOTIDE SEQUENCE</scope>
</reference>
<keyword evidence="1" id="KW-0472">Membrane</keyword>
<feature type="transmembrane region" description="Helical" evidence="1">
    <location>
        <begin position="6"/>
        <end position="27"/>
    </location>
</feature>
<keyword evidence="1" id="KW-0812">Transmembrane</keyword>
<gene>
    <name evidence="2" type="ORF">SDC9_126869</name>
</gene>
<protein>
    <recommendedName>
        <fullName evidence="3">QueT transporter</fullName>
    </recommendedName>
</protein>
<evidence type="ECO:0000256" key="1">
    <source>
        <dbReference type="SAM" id="Phobius"/>
    </source>
</evidence>
<dbReference type="InterPro" id="IPR010387">
    <property type="entry name" value="QueT"/>
</dbReference>
<dbReference type="AlphaFoldDB" id="A0A645CSD0"/>
<organism evidence="2">
    <name type="scientific">bioreactor metagenome</name>
    <dbReference type="NCBI Taxonomy" id="1076179"/>
    <lineage>
        <taxon>unclassified sequences</taxon>
        <taxon>metagenomes</taxon>
        <taxon>ecological metagenomes</taxon>
    </lineage>
</organism>
<dbReference type="EMBL" id="VSSQ01029622">
    <property type="protein sequence ID" value="MPM79827.1"/>
    <property type="molecule type" value="Genomic_DNA"/>
</dbReference>
<keyword evidence="1" id="KW-1133">Transmembrane helix</keyword>
<evidence type="ECO:0000313" key="2">
    <source>
        <dbReference type="EMBL" id="MPM79827.1"/>
    </source>
</evidence>
<comment type="caution">
    <text evidence="2">The sequence shown here is derived from an EMBL/GenBank/DDBJ whole genome shotgun (WGS) entry which is preliminary data.</text>
</comment>
<accession>A0A645CSD0</accession>
<dbReference type="Pfam" id="PF06177">
    <property type="entry name" value="QueT"/>
    <property type="match status" value="1"/>
</dbReference>
<sequence length="106" mass="11560">MTGMNIIGFLDVFVGTLATFLAAVCTYKLRKIEFKGMPLLAASMPVIFNAIFIGMELAIAYFPATIMMGFAINAFQVGLGELLACFVVGLPLINVLKKTKLFNEKM</sequence>